<keyword evidence="1" id="KW-0175">Coiled coil</keyword>
<feature type="compositionally biased region" description="Polar residues" evidence="2">
    <location>
        <begin position="535"/>
        <end position="557"/>
    </location>
</feature>
<feature type="region of interest" description="Disordered" evidence="2">
    <location>
        <begin position="676"/>
        <end position="712"/>
    </location>
</feature>
<evidence type="ECO:0000256" key="1">
    <source>
        <dbReference type="SAM" id="Coils"/>
    </source>
</evidence>
<proteinExistence type="predicted"/>
<feature type="region of interest" description="Disordered" evidence="2">
    <location>
        <begin position="139"/>
        <end position="170"/>
    </location>
</feature>
<accession>A0ABY9CMP8</accession>
<evidence type="ECO:0000313" key="4">
    <source>
        <dbReference type="Proteomes" id="UP001227230"/>
    </source>
</evidence>
<name>A0ABY9CMP8_VITVI</name>
<dbReference type="EMBL" id="CP126657">
    <property type="protein sequence ID" value="WJZ95887.1"/>
    <property type="molecule type" value="Genomic_DNA"/>
</dbReference>
<evidence type="ECO:0000256" key="2">
    <source>
        <dbReference type="SAM" id="MobiDB-lite"/>
    </source>
</evidence>
<dbReference type="Proteomes" id="UP001227230">
    <property type="component" value="Chromosome 10"/>
</dbReference>
<evidence type="ECO:0008006" key="5">
    <source>
        <dbReference type="Google" id="ProtNLM"/>
    </source>
</evidence>
<feature type="region of interest" description="Disordered" evidence="2">
    <location>
        <begin position="512"/>
        <end position="557"/>
    </location>
</feature>
<keyword evidence="4" id="KW-1185">Reference proteome</keyword>
<organism evidence="3 4">
    <name type="scientific">Vitis vinifera</name>
    <name type="common">Grape</name>
    <dbReference type="NCBI Taxonomy" id="29760"/>
    <lineage>
        <taxon>Eukaryota</taxon>
        <taxon>Viridiplantae</taxon>
        <taxon>Streptophyta</taxon>
        <taxon>Embryophyta</taxon>
        <taxon>Tracheophyta</taxon>
        <taxon>Spermatophyta</taxon>
        <taxon>Magnoliopsida</taxon>
        <taxon>eudicotyledons</taxon>
        <taxon>Gunneridae</taxon>
        <taxon>Pentapetalae</taxon>
        <taxon>rosids</taxon>
        <taxon>Vitales</taxon>
        <taxon>Vitaceae</taxon>
        <taxon>Viteae</taxon>
        <taxon>Vitis</taxon>
    </lineage>
</organism>
<feature type="compositionally biased region" description="Basic and acidic residues" evidence="2">
    <location>
        <begin position="678"/>
        <end position="687"/>
    </location>
</feature>
<feature type="compositionally biased region" description="Acidic residues" evidence="2">
    <location>
        <begin position="146"/>
        <end position="170"/>
    </location>
</feature>
<evidence type="ECO:0000313" key="3">
    <source>
        <dbReference type="EMBL" id="WJZ95887.1"/>
    </source>
</evidence>
<protein>
    <recommendedName>
        <fullName evidence="5">Homer protein</fullName>
    </recommendedName>
</protein>
<feature type="compositionally biased region" description="Polar residues" evidence="2">
    <location>
        <begin position="702"/>
        <end position="712"/>
    </location>
</feature>
<feature type="compositionally biased region" description="Polar residues" evidence="2">
    <location>
        <begin position="512"/>
        <end position="523"/>
    </location>
</feature>
<sequence length="712" mass="80125">MVELQSCATLVNASALCAIEQEVQGDGVNAIAEISAELQRERQKNAELMERISMLEAQIQERDGHGDFSNAMERSFKKFKRQRIEPGSDTTDEGKIIKSIEMAYQMNNDTECMPLKYTNPEDRVVNWMSMDETQFLNFEKSKDGDSAADCDDTDDSEDEDDYYEEDDIDIDIDHKYGEYDNTSKASNQPKKHLHERGIDEGIHISCLGSSYGSQGELTFGGASQETNEDRKKGYLLPDNKHISNRREQRKSDRKETKKVGGCNTSSKAFTFEQEVFHKVSGSIPLHKKTPKMAFCPKEVKRIIESEALMLKNAQSHTIRKIIVFASLGIRHGCEDMYELDFNHFIILRKGEPYVSPKNPGEHVLYDNPGVRRKVFYPNQQNPILCPVKILEEEKAMRPSDASCPSCLFLCIKYGGRTRNLPQNEYVRQRMGRNKLKSFGPVMCQMAMLVHIRSGSFFFKALGITLLFMAGFPDDLVQRETKYRNLDLLQKYYRTDEDAEGEELFLSHPVTCDTVSPDSQQSTGKVIPAKSKGKKQTNSTSKPHSLQKPSILQPAPSTSAPVTQFGLMGYTSIHTQAIASFQSMTSHAPADALQISNPVVSSSGPDVSFHNQTPYPMFPPQPANAFMPMMYWPPPNTFPPCPYPTSYGYQSFPSTGNYMSVHPQPYYSQPSCNPFIPKMVEDTRKNDVASEEADSDSDSSSSTEPKQTLASCK</sequence>
<reference evidence="3 4" key="1">
    <citation type="journal article" date="2023" name="Hortic Res">
        <title>The complete reference genome for grapevine (Vitis vinifera L.) genetics and breeding.</title>
        <authorList>
            <person name="Shi X."/>
            <person name="Cao S."/>
            <person name="Wang X."/>
            <person name="Huang S."/>
            <person name="Wang Y."/>
            <person name="Liu Z."/>
            <person name="Liu W."/>
            <person name="Leng X."/>
            <person name="Peng Y."/>
            <person name="Wang N."/>
            <person name="Wang Y."/>
            <person name="Ma Z."/>
            <person name="Xu X."/>
            <person name="Zhang F."/>
            <person name="Xue H."/>
            <person name="Zhong H."/>
            <person name="Wang Y."/>
            <person name="Zhang K."/>
            <person name="Velt A."/>
            <person name="Avia K."/>
            <person name="Holtgrawe D."/>
            <person name="Grimplet J."/>
            <person name="Matus J.T."/>
            <person name="Ware D."/>
            <person name="Wu X."/>
            <person name="Wang H."/>
            <person name="Liu C."/>
            <person name="Fang Y."/>
            <person name="Rustenholz C."/>
            <person name="Cheng Z."/>
            <person name="Xiao H."/>
            <person name="Zhou Y."/>
        </authorList>
    </citation>
    <scope>NUCLEOTIDE SEQUENCE [LARGE SCALE GENOMIC DNA]</scope>
    <source>
        <strain evidence="4">cv. Pinot noir / PN40024</strain>
        <tissue evidence="3">Leaf</tissue>
    </source>
</reference>
<gene>
    <name evidence="3" type="ORF">VitviT2T_014623</name>
</gene>
<feature type="region of interest" description="Disordered" evidence="2">
    <location>
        <begin position="217"/>
        <end position="261"/>
    </location>
</feature>
<feature type="coiled-coil region" evidence="1">
    <location>
        <begin position="31"/>
        <end position="58"/>
    </location>
</feature>
<feature type="compositionally biased region" description="Basic and acidic residues" evidence="2">
    <location>
        <begin position="227"/>
        <end position="258"/>
    </location>
</feature>